<dbReference type="PANTHER" id="PTHR42879">
    <property type="entry name" value="3-OXOACYL-(ACYL-CARRIER-PROTEIN) REDUCTASE"/>
    <property type="match status" value="1"/>
</dbReference>
<organism evidence="3 4">
    <name type="scientific">Trichloromonas acetexigens</name>
    <dbReference type="NCBI Taxonomy" id="38815"/>
    <lineage>
        <taxon>Bacteria</taxon>
        <taxon>Pseudomonadati</taxon>
        <taxon>Thermodesulfobacteriota</taxon>
        <taxon>Desulfuromonadia</taxon>
        <taxon>Desulfuromonadales</taxon>
        <taxon>Trichloromonadaceae</taxon>
        <taxon>Trichloromonas</taxon>
    </lineage>
</organism>
<keyword evidence="4" id="KW-1185">Reference proteome</keyword>
<dbReference type="PANTHER" id="PTHR42879:SF2">
    <property type="entry name" value="3-OXOACYL-[ACYL-CARRIER-PROTEIN] REDUCTASE FABG"/>
    <property type="match status" value="1"/>
</dbReference>
<dbReference type="GO" id="GO:0004316">
    <property type="term" value="F:3-oxoacyl-[acyl-carrier-protein] reductase (NADPH) activity"/>
    <property type="evidence" value="ECO:0007669"/>
    <property type="project" value="UniProtKB-EC"/>
</dbReference>
<dbReference type="EC" id="1.1.1.100" evidence="3"/>
<dbReference type="NCBIfam" id="NF009466">
    <property type="entry name" value="PRK12826.1-2"/>
    <property type="match status" value="1"/>
</dbReference>
<evidence type="ECO:0000313" key="3">
    <source>
        <dbReference type="EMBL" id="TRO81878.1"/>
    </source>
</evidence>
<dbReference type="FunFam" id="3.40.50.720:FF:000173">
    <property type="entry name" value="3-oxoacyl-[acyl-carrier protein] reductase"/>
    <property type="match status" value="1"/>
</dbReference>
<dbReference type="NCBIfam" id="NF004200">
    <property type="entry name" value="PRK05653.1-5"/>
    <property type="match status" value="1"/>
</dbReference>
<gene>
    <name evidence="3" type="primary">fabG</name>
    <name evidence="3" type="ORF">FL622_08755</name>
</gene>
<comment type="caution">
    <text evidence="3">The sequence shown here is derived from an EMBL/GenBank/DDBJ whole genome shotgun (WGS) entry which is preliminary data.</text>
</comment>
<reference evidence="3 4" key="1">
    <citation type="submission" date="2019-07" db="EMBL/GenBank/DDBJ databases">
        <title>Insights of Desulfuromonas acetexigens electromicrobiology.</title>
        <authorList>
            <person name="Katuri K."/>
            <person name="Sapireddy V."/>
            <person name="Shaw D.R."/>
            <person name="Saikaly P."/>
        </authorList>
    </citation>
    <scope>NUCLEOTIDE SEQUENCE [LARGE SCALE GENOMIC DNA]</scope>
    <source>
        <strain evidence="3 4">2873</strain>
    </source>
</reference>
<dbReference type="InterPro" id="IPR002347">
    <property type="entry name" value="SDR_fam"/>
</dbReference>
<dbReference type="Gene3D" id="3.40.50.720">
    <property type="entry name" value="NAD(P)-binding Rossmann-like Domain"/>
    <property type="match status" value="1"/>
</dbReference>
<evidence type="ECO:0000313" key="4">
    <source>
        <dbReference type="Proteomes" id="UP000317155"/>
    </source>
</evidence>
<evidence type="ECO:0000256" key="2">
    <source>
        <dbReference type="ARBA" id="ARBA00023002"/>
    </source>
</evidence>
<dbReference type="InterPro" id="IPR036291">
    <property type="entry name" value="NAD(P)-bd_dom_sf"/>
</dbReference>
<dbReference type="Proteomes" id="UP000317155">
    <property type="component" value="Unassembled WGS sequence"/>
</dbReference>
<dbReference type="SUPFAM" id="SSF51735">
    <property type="entry name" value="NAD(P)-binding Rossmann-fold domains"/>
    <property type="match status" value="1"/>
</dbReference>
<keyword evidence="2 3" id="KW-0560">Oxidoreductase</keyword>
<protein>
    <submittedName>
        <fullName evidence="3">3-oxoacyl-ACP reductase FabG</fullName>
        <ecNumber evidence="3">1.1.1.100</ecNumber>
    </submittedName>
</protein>
<comment type="similarity">
    <text evidence="1">Belongs to the short-chain dehydrogenases/reductases (SDR) family.</text>
</comment>
<accession>A0A550JF98</accession>
<sequence length="242" mass="25570">MSTRGIALVTGASKGIGAAIALELAREGFDIWLNYGRDQQVAAQVAAEIEALGVACKRLPFDVADGEAVKAALEPLLDEAAPFVLVNNAGFARDALLLWMTKEEWRDVLAVHLDGFYNVTKPVVNAMVKARRGRIINIVSTSGESGIPGQVNYSAAKAGLIGATRSLAAEVAKRNVLVNAVSPGFIDTEMLKDLPKERILPMIPLGRLGTVEEVAGLVAFLASDKATYITGQVFAVNGGAHM</sequence>
<dbReference type="AlphaFoldDB" id="A0A550JF98"/>
<dbReference type="EMBL" id="VJVV01000005">
    <property type="protein sequence ID" value="TRO81878.1"/>
    <property type="molecule type" value="Genomic_DNA"/>
</dbReference>
<dbReference type="InterPro" id="IPR050259">
    <property type="entry name" value="SDR"/>
</dbReference>
<dbReference type="Pfam" id="PF13561">
    <property type="entry name" value="adh_short_C2"/>
    <property type="match status" value="1"/>
</dbReference>
<dbReference type="PRINTS" id="PR00081">
    <property type="entry name" value="GDHRDH"/>
</dbReference>
<dbReference type="OrthoDB" id="5363038at2"/>
<dbReference type="RefSeq" id="WP_092057705.1">
    <property type="nucleotide sequence ID" value="NZ_FOJJ01000037.1"/>
</dbReference>
<evidence type="ECO:0000256" key="1">
    <source>
        <dbReference type="ARBA" id="ARBA00006484"/>
    </source>
</evidence>
<name>A0A550JF98_9BACT</name>
<proteinExistence type="inferred from homology"/>
<dbReference type="PRINTS" id="PR00080">
    <property type="entry name" value="SDRFAMILY"/>
</dbReference>